<dbReference type="SUPFAM" id="SSF53474">
    <property type="entry name" value="alpha/beta-Hydrolases"/>
    <property type="match status" value="1"/>
</dbReference>
<organism evidence="2 3">
    <name type="scientific">Rhizobium soli</name>
    <dbReference type="NCBI Taxonomy" id="424798"/>
    <lineage>
        <taxon>Bacteria</taxon>
        <taxon>Pseudomonadati</taxon>
        <taxon>Pseudomonadota</taxon>
        <taxon>Alphaproteobacteria</taxon>
        <taxon>Hyphomicrobiales</taxon>
        <taxon>Rhizobiaceae</taxon>
        <taxon>Rhizobium/Agrobacterium group</taxon>
        <taxon>Rhizobium</taxon>
    </lineage>
</organism>
<dbReference type="AlphaFoldDB" id="A0A7X0MS70"/>
<sequence>MLRAILIVVAGLFVSANAFAAGVVKEGQVMASRILGKNVEFTLYLPPGYGSDERRYPVIYLMHGGGDGKNQDWYRYGNANLVFDKLIESGEVPPFIAVTPEGRREEENKFNTYYMNDADGKYLWQDMFVKEFIPHVEGSFPVIAGKKSRGILGLSMGGYAAMAYALKYPDLFAGAAALSAAFRTDQQIVAMDQAGYDRRYGKAWGEGLSGTDRLNQPYYANSVLDLVDKTPPDAIRKTELFIDCGSSDSFFVGNAELTVKLQKLGVPHRFMAREGGHDWTYWRSGLPEATRFIGKLLHQ</sequence>
<dbReference type="EMBL" id="JACHBU010000005">
    <property type="protein sequence ID" value="MBB6509672.1"/>
    <property type="molecule type" value="Genomic_DNA"/>
</dbReference>
<dbReference type="RefSeq" id="WP_184655174.1">
    <property type="nucleotide sequence ID" value="NZ_JACHBU010000005.1"/>
</dbReference>
<evidence type="ECO:0000313" key="2">
    <source>
        <dbReference type="EMBL" id="MBB6509672.1"/>
    </source>
</evidence>
<accession>A0A7X0MS70</accession>
<evidence type="ECO:0000256" key="1">
    <source>
        <dbReference type="SAM" id="SignalP"/>
    </source>
</evidence>
<dbReference type="Proteomes" id="UP000585437">
    <property type="component" value="Unassembled WGS sequence"/>
</dbReference>
<keyword evidence="3" id="KW-1185">Reference proteome</keyword>
<dbReference type="InterPro" id="IPR050583">
    <property type="entry name" value="Mycobacterial_A85_antigen"/>
</dbReference>
<dbReference type="InterPro" id="IPR000801">
    <property type="entry name" value="Esterase-like"/>
</dbReference>
<feature type="chain" id="PRO_5031316737" evidence="1">
    <location>
        <begin position="21"/>
        <end position="299"/>
    </location>
</feature>
<dbReference type="PANTHER" id="PTHR48098">
    <property type="entry name" value="ENTEROCHELIN ESTERASE-RELATED"/>
    <property type="match status" value="1"/>
</dbReference>
<gene>
    <name evidence="2" type="ORF">F4695_003040</name>
</gene>
<reference evidence="2 3" key="1">
    <citation type="submission" date="2020-08" db="EMBL/GenBank/DDBJ databases">
        <title>The Agave Microbiome: Exploring the role of microbial communities in plant adaptations to desert environments.</title>
        <authorList>
            <person name="Partida-Martinez L.P."/>
        </authorList>
    </citation>
    <scope>NUCLEOTIDE SEQUENCE [LARGE SCALE GENOMIC DNA]</scope>
    <source>
        <strain evidence="2 3">AS3.12</strain>
    </source>
</reference>
<name>A0A7X0MS70_9HYPH</name>
<dbReference type="GO" id="GO:0016747">
    <property type="term" value="F:acyltransferase activity, transferring groups other than amino-acyl groups"/>
    <property type="evidence" value="ECO:0007669"/>
    <property type="project" value="TreeGrafter"/>
</dbReference>
<dbReference type="Gene3D" id="3.40.50.1820">
    <property type="entry name" value="alpha/beta hydrolase"/>
    <property type="match status" value="1"/>
</dbReference>
<evidence type="ECO:0000313" key="3">
    <source>
        <dbReference type="Proteomes" id="UP000585437"/>
    </source>
</evidence>
<keyword evidence="1" id="KW-0732">Signal</keyword>
<dbReference type="Pfam" id="PF00756">
    <property type="entry name" value="Esterase"/>
    <property type="match status" value="1"/>
</dbReference>
<feature type="signal peptide" evidence="1">
    <location>
        <begin position="1"/>
        <end position="20"/>
    </location>
</feature>
<comment type="caution">
    <text evidence="2">The sequence shown here is derived from an EMBL/GenBank/DDBJ whole genome shotgun (WGS) entry which is preliminary data.</text>
</comment>
<proteinExistence type="predicted"/>
<dbReference type="PANTHER" id="PTHR48098:SF1">
    <property type="entry name" value="DIACYLGLYCEROL ACYLTRANSFERASE_MYCOLYLTRANSFERASE AG85A"/>
    <property type="match status" value="1"/>
</dbReference>
<protein>
    <submittedName>
        <fullName evidence="2">Enterochelin esterase-like enzyme</fullName>
    </submittedName>
</protein>
<dbReference type="InterPro" id="IPR029058">
    <property type="entry name" value="AB_hydrolase_fold"/>
</dbReference>